<keyword evidence="4" id="KW-1185">Reference proteome</keyword>
<name>A0ABP9STS6_9ACTN</name>
<comment type="caution">
    <text evidence="3">The sequence shown here is derived from an EMBL/GenBank/DDBJ whole genome shotgun (WGS) entry which is preliminary data.</text>
</comment>
<dbReference type="PANTHER" id="PTHR35848:SF6">
    <property type="entry name" value="CUPIN TYPE-2 DOMAIN-CONTAINING PROTEIN"/>
    <property type="match status" value="1"/>
</dbReference>
<dbReference type="InterPro" id="IPR011051">
    <property type="entry name" value="RmlC_Cupin_sf"/>
</dbReference>
<dbReference type="SUPFAM" id="SSF51182">
    <property type="entry name" value="RmlC-like cupins"/>
    <property type="match status" value="1"/>
</dbReference>
<evidence type="ECO:0000256" key="1">
    <source>
        <dbReference type="ARBA" id="ARBA00022723"/>
    </source>
</evidence>
<dbReference type="InterPro" id="IPR014710">
    <property type="entry name" value="RmlC-like_jellyroll"/>
</dbReference>
<accession>A0ABP9STS6</accession>
<evidence type="ECO:0000259" key="2">
    <source>
        <dbReference type="Pfam" id="PF07883"/>
    </source>
</evidence>
<sequence length="144" mass="15873">MTDRPDTDALVLRSAQLDRFDRGNGVATFPIMGKWNLAHNTVTSGITAFAPGTGLPLHTHNVEETVLVIEGLATATIGDEEFELEVGDTTWVPAGVPHRFRHRGGDLMRIYWVYGGRDVTRTNCLTGETVEHLSERDRGGIRTD</sequence>
<proteinExistence type="predicted"/>
<organism evidence="3 4">
    <name type="scientific">Rugosimonospora acidiphila</name>
    <dbReference type="NCBI Taxonomy" id="556531"/>
    <lineage>
        <taxon>Bacteria</taxon>
        <taxon>Bacillati</taxon>
        <taxon>Actinomycetota</taxon>
        <taxon>Actinomycetes</taxon>
        <taxon>Micromonosporales</taxon>
        <taxon>Micromonosporaceae</taxon>
        <taxon>Rugosimonospora</taxon>
    </lineage>
</organism>
<dbReference type="RefSeq" id="WP_345638812.1">
    <property type="nucleotide sequence ID" value="NZ_BAABJQ010000047.1"/>
</dbReference>
<feature type="domain" description="Cupin type-2" evidence="2">
    <location>
        <begin position="47"/>
        <end position="114"/>
    </location>
</feature>
<protein>
    <recommendedName>
        <fullName evidence="2">Cupin type-2 domain-containing protein</fullName>
    </recommendedName>
</protein>
<dbReference type="Gene3D" id="2.60.120.10">
    <property type="entry name" value="Jelly Rolls"/>
    <property type="match status" value="1"/>
</dbReference>
<dbReference type="PANTHER" id="PTHR35848">
    <property type="entry name" value="OXALATE-BINDING PROTEIN"/>
    <property type="match status" value="1"/>
</dbReference>
<dbReference type="Pfam" id="PF07883">
    <property type="entry name" value="Cupin_2"/>
    <property type="match status" value="1"/>
</dbReference>
<evidence type="ECO:0000313" key="3">
    <source>
        <dbReference type="EMBL" id="GAA5201000.1"/>
    </source>
</evidence>
<dbReference type="EMBL" id="BAABJQ010000047">
    <property type="protein sequence ID" value="GAA5201000.1"/>
    <property type="molecule type" value="Genomic_DNA"/>
</dbReference>
<gene>
    <name evidence="3" type="ORF">GCM10023322_80100</name>
</gene>
<dbReference type="InterPro" id="IPR051610">
    <property type="entry name" value="GPI/OXD"/>
</dbReference>
<keyword evidence="1" id="KW-0479">Metal-binding</keyword>
<dbReference type="InterPro" id="IPR013096">
    <property type="entry name" value="Cupin_2"/>
</dbReference>
<evidence type="ECO:0000313" key="4">
    <source>
        <dbReference type="Proteomes" id="UP001501570"/>
    </source>
</evidence>
<reference evidence="4" key="1">
    <citation type="journal article" date="2019" name="Int. J. Syst. Evol. Microbiol.">
        <title>The Global Catalogue of Microorganisms (GCM) 10K type strain sequencing project: providing services to taxonomists for standard genome sequencing and annotation.</title>
        <authorList>
            <consortium name="The Broad Institute Genomics Platform"/>
            <consortium name="The Broad Institute Genome Sequencing Center for Infectious Disease"/>
            <person name="Wu L."/>
            <person name="Ma J."/>
        </authorList>
    </citation>
    <scope>NUCLEOTIDE SEQUENCE [LARGE SCALE GENOMIC DNA]</scope>
    <source>
        <strain evidence="4">JCM 18304</strain>
    </source>
</reference>
<dbReference type="Proteomes" id="UP001501570">
    <property type="component" value="Unassembled WGS sequence"/>
</dbReference>